<feature type="non-terminal residue" evidence="2">
    <location>
        <position position="1"/>
    </location>
</feature>
<keyword evidence="3" id="KW-1185">Reference proteome</keyword>
<evidence type="ECO:0000313" key="2">
    <source>
        <dbReference type="EMBL" id="KAL0180147.1"/>
    </source>
</evidence>
<evidence type="ECO:0000256" key="1">
    <source>
        <dbReference type="SAM" id="Coils"/>
    </source>
</evidence>
<comment type="caution">
    <text evidence="2">The sequence shown here is derived from an EMBL/GenBank/DDBJ whole genome shotgun (WGS) entry which is preliminary data.</text>
</comment>
<sequence>IWEYIQDVRETVHDLEQRLQRTKDNVEEIQTIMKTWTTPVFERKEGKKDTLLNLEDKTERLERTYGQIRASGAKIHVLLK</sequence>
<organism evidence="2 3">
    <name type="scientific">Cirrhinus mrigala</name>
    <name type="common">Mrigala</name>
    <dbReference type="NCBI Taxonomy" id="683832"/>
    <lineage>
        <taxon>Eukaryota</taxon>
        <taxon>Metazoa</taxon>
        <taxon>Chordata</taxon>
        <taxon>Craniata</taxon>
        <taxon>Vertebrata</taxon>
        <taxon>Euteleostomi</taxon>
        <taxon>Actinopterygii</taxon>
        <taxon>Neopterygii</taxon>
        <taxon>Teleostei</taxon>
        <taxon>Ostariophysi</taxon>
        <taxon>Cypriniformes</taxon>
        <taxon>Cyprinidae</taxon>
        <taxon>Labeoninae</taxon>
        <taxon>Labeonini</taxon>
        <taxon>Cirrhinus</taxon>
    </lineage>
</organism>
<dbReference type="EMBL" id="JAMKFB020000012">
    <property type="protein sequence ID" value="KAL0180147.1"/>
    <property type="molecule type" value="Genomic_DNA"/>
</dbReference>
<proteinExistence type="predicted"/>
<protein>
    <submittedName>
        <fullName evidence="2">Uncharacterized protein</fullName>
    </submittedName>
</protein>
<name>A0ABD0Q2E6_CIRMR</name>
<dbReference type="Proteomes" id="UP001529510">
    <property type="component" value="Unassembled WGS sequence"/>
</dbReference>
<gene>
    <name evidence="2" type="ORF">M9458_025589</name>
</gene>
<dbReference type="Gene3D" id="1.20.5.110">
    <property type="match status" value="1"/>
</dbReference>
<dbReference type="AlphaFoldDB" id="A0ABD0Q2E6"/>
<accession>A0ABD0Q2E6</accession>
<keyword evidence="1" id="KW-0175">Coiled coil</keyword>
<feature type="coiled-coil region" evidence="1">
    <location>
        <begin position="5"/>
        <end position="64"/>
    </location>
</feature>
<evidence type="ECO:0000313" key="3">
    <source>
        <dbReference type="Proteomes" id="UP001529510"/>
    </source>
</evidence>
<reference evidence="2 3" key="1">
    <citation type="submission" date="2024-05" db="EMBL/GenBank/DDBJ databases">
        <title>Genome sequencing and assembly of Indian major carp, Cirrhinus mrigala (Hamilton, 1822).</title>
        <authorList>
            <person name="Mohindra V."/>
            <person name="Chowdhury L.M."/>
            <person name="Lal K."/>
            <person name="Jena J.K."/>
        </authorList>
    </citation>
    <scope>NUCLEOTIDE SEQUENCE [LARGE SCALE GENOMIC DNA]</scope>
    <source>
        <strain evidence="2">CM1030</strain>
        <tissue evidence="2">Blood</tissue>
    </source>
</reference>
<feature type="non-terminal residue" evidence="2">
    <location>
        <position position="80"/>
    </location>
</feature>